<accession>G6XJQ5</accession>
<dbReference type="Proteomes" id="UP000004949">
    <property type="component" value="Unassembled WGS sequence"/>
</dbReference>
<dbReference type="AlphaFoldDB" id="G6XJQ5"/>
<comment type="caution">
    <text evidence="1">The sequence shown here is derived from an EMBL/GenBank/DDBJ whole genome shotgun (WGS) entry which is preliminary data.</text>
</comment>
<dbReference type="EMBL" id="AGQV01000005">
    <property type="protein sequence ID" value="EHH67867.1"/>
    <property type="molecule type" value="Genomic_DNA"/>
</dbReference>
<proteinExistence type="predicted"/>
<organism evidence="1 2">
    <name type="scientific">Gluconobacter morbifer G707</name>
    <dbReference type="NCBI Taxonomy" id="1088869"/>
    <lineage>
        <taxon>Bacteria</taxon>
        <taxon>Pseudomonadati</taxon>
        <taxon>Pseudomonadota</taxon>
        <taxon>Alphaproteobacteria</taxon>
        <taxon>Acetobacterales</taxon>
        <taxon>Acetobacteraceae</taxon>
        <taxon>Gluconobacter</taxon>
    </lineage>
</organism>
<dbReference type="STRING" id="1088869.GMO_16340"/>
<sequence>MCHAFPFLKGRFIDLCCCCEMAGWSNCLLPGDSLCLLTPRNQRVVHARHDTNMA</sequence>
<name>G6XJQ5_9PROT</name>
<keyword evidence="2" id="KW-1185">Reference proteome</keyword>
<protein>
    <submittedName>
        <fullName evidence="1">Uncharacterized protein</fullName>
    </submittedName>
</protein>
<evidence type="ECO:0000313" key="1">
    <source>
        <dbReference type="EMBL" id="EHH67867.1"/>
    </source>
</evidence>
<dbReference type="PATRIC" id="fig|1088869.3.peg.1631"/>
<gene>
    <name evidence="1" type="ORF">GMO_16340</name>
</gene>
<evidence type="ECO:0000313" key="2">
    <source>
        <dbReference type="Proteomes" id="UP000004949"/>
    </source>
</evidence>
<reference evidence="1 2" key="1">
    <citation type="submission" date="2011-10" db="EMBL/GenBank/DDBJ databases">
        <title>Genome sequence of Gluconobacter morbifer G707, isolated from Drosophila gut.</title>
        <authorList>
            <person name="Lee W.-J."/>
            <person name="Kim E.-K."/>
        </authorList>
    </citation>
    <scope>NUCLEOTIDE SEQUENCE [LARGE SCALE GENOMIC DNA]</scope>
    <source>
        <strain evidence="1 2">G707</strain>
    </source>
</reference>